<dbReference type="EMBL" id="JAAXOQ010000025">
    <property type="protein sequence ID" value="NKY20068.1"/>
    <property type="molecule type" value="Genomic_DNA"/>
</dbReference>
<dbReference type="InterPro" id="IPR001279">
    <property type="entry name" value="Metallo-B-lactamas"/>
</dbReference>
<keyword evidence="4" id="KW-0862">Zinc</keyword>
<reference evidence="6 7" key="1">
    <citation type="submission" date="2020-04" db="EMBL/GenBank/DDBJ databases">
        <title>MicrobeNet Type strains.</title>
        <authorList>
            <person name="Nicholson A.C."/>
        </authorList>
    </citation>
    <scope>NUCLEOTIDE SEQUENCE [LARGE SCALE GENOMIC DNA]</scope>
    <source>
        <strain evidence="6 7">DSM 44113</strain>
    </source>
</reference>
<proteinExistence type="inferred from homology"/>
<dbReference type="Gene3D" id="3.60.15.10">
    <property type="entry name" value="Ribonuclease Z/Hydroxyacylglutathione hydrolase-like"/>
    <property type="match status" value="1"/>
</dbReference>
<dbReference type="Pfam" id="PF00753">
    <property type="entry name" value="Lactamase_B"/>
    <property type="match status" value="1"/>
</dbReference>
<gene>
    <name evidence="6" type="ORF">HF999_17040</name>
</gene>
<accession>A0A846X3I5</accession>
<comment type="caution">
    <text evidence="6">The sequence shown here is derived from an EMBL/GenBank/DDBJ whole genome shotgun (WGS) entry which is preliminary data.</text>
</comment>
<dbReference type="GO" id="GO:0016787">
    <property type="term" value="F:hydrolase activity"/>
    <property type="evidence" value="ECO:0007669"/>
    <property type="project" value="UniProtKB-KW"/>
</dbReference>
<dbReference type="SUPFAM" id="SSF56281">
    <property type="entry name" value="Metallo-hydrolase/oxidoreductase"/>
    <property type="match status" value="1"/>
</dbReference>
<protein>
    <submittedName>
        <fullName evidence="6">MBL fold metallo-hydrolase</fullName>
    </submittedName>
</protein>
<evidence type="ECO:0000259" key="5">
    <source>
        <dbReference type="SMART" id="SM00849"/>
    </source>
</evidence>
<name>A0A846X3I5_9ACTN</name>
<dbReference type="Proteomes" id="UP000582646">
    <property type="component" value="Unassembled WGS sequence"/>
</dbReference>
<keyword evidence="3 6" id="KW-0378">Hydrolase</keyword>
<dbReference type="RefSeq" id="WP_168547037.1">
    <property type="nucleotide sequence ID" value="NZ_BAAAKS010000002.1"/>
</dbReference>
<evidence type="ECO:0000256" key="1">
    <source>
        <dbReference type="ARBA" id="ARBA00007749"/>
    </source>
</evidence>
<dbReference type="InterPro" id="IPR036866">
    <property type="entry name" value="RibonucZ/Hydroxyglut_hydro"/>
</dbReference>
<dbReference type="SMART" id="SM00849">
    <property type="entry name" value="Lactamase_B"/>
    <property type="match status" value="1"/>
</dbReference>
<evidence type="ECO:0000313" key="7">
    <source>
        <dbReference type="Proteomes" id="UP000582646"/>
    </source>
</evidence>
<organism evidence="6 7">
    <name type="scientific">Tsukamurella spumae</name>
    <dbReference type="NCBI Taxonomy" id="44753"/>
    <lineage>
        <taxon>Bacteria</taxon>
        <taxon>Bacillati</taxon>
        <taxon>Actinomycetota</taxon>
        <taxon>Actinomycetes</taxon>
        <taxon>Mycobacteriales</taxon>
        <taxon>Tsukamurellaceae</taxon>
        <taxon>Tsukamurella</taxon>
    </lineage>
</organism>
<dbReference type="GO" id="GO:0046872">
    <property type="term" value="F:metal ion binding"/>
    <property type="evidence" value="ECO:0007669"/>
    <property type="project" value="UniProtKB-KW"/>
</dbReference>
<comment type="similarity">
    <text evidence="1">Belongs to the metallo-beta-lactamase superfamily.</text>
</comment>
<evidence type="ECO:0000256" key="2">
    <source>
        <dbReference type="ARBA" id="ARBA00022723"/>
    </source>
</evidence>
<keyword evidence="2" id="KW-0479">Metal-binding</keyword>
<dbReference type="AlphaFoldDB" id="A0A846X3I5"/>
<keyword evidence="7" id="KW-1185">Reference proteome</keyword>
<dbReference type="PANTHER" id="PTHR42978:SF6">
    <property type="entry name" value="QUORUM-QUENCHING LACTONASE YTNP-RELATED"/>
    <property type="match status" value="1"/>
</dbReference>
<sequence>MTTETIGRLSDQSAMRRLHVDDVTFTYVVDGPMALAAAKFLPSVPQDYWAAHPESIDADGSVAMTAGGLLVTYDDRRVVIDAGLGPMPRVTSPYGPLEGGAFPPNLARLAVEPSDVDHFLLTHIHIDHVGWAFIDTGDGVRTPFFPNATYVLSQQEWEPITQGLMPVDMPDPSGAVDPLLHHPKVQRVRDGQRFAGRISAIVTPGHTPGHASYVIETSGGRRLIAFGDAFHAPLQLSHPEWGSAPDSDVDAVLGARHRLLEELLEPDTYAFGTHFGDQPFGRVLRDSAGEVRWEPVATEVLTGA</sequence>
<feature type="domain" description="Metallo-beta-lactamase" evidence="5">
    <location>
        <begin position="65"/>
        <end position="274"/>
    </location>
</feature>
<evidence type="ECO:0000256" key="3">
    <source>
        <dbReference type="ARBA" id="ARBA00022801"/>
    </source>
</evidence>
<evidence type="ECO:0000256" key="4">
    <source>
        <dbReference type="ARBA" id="ARBA00022833"/>
    </source>
</evidence>
<dbReference type="PANTHER" id="PTHR42978">
    <property type="entry name" value="QUORUM-QUENCHING LACTONASE YTNP-RELATED-RELATED"/>
    <property type="match status" value="1"/>
</dbReference>
<evidence type="ECO:0000313" key="6">
    <source>
        <dbReference type="EMBL" id="NKY20068.1"/>
    </source>
</evidence>
<dbReference type="InterPro" id="IPR051013">
    <property type="entry name" value="MBL_superfamily_lactonases"/>
</dbReference>